<organism evidence="2 3">
    <name type="scientific">Hamadaea flava</name>
    <dbReference type="NCBI Taxonomy" id="1742688"/>
    <lineage>
        <taxon>Bacteria</taxon>
        <taxon>Bacillati</taxon>
        <taxon>Actinomycetota</taxon>
        <taxon>Actinomycetes</taxon>
        <taxon>Micromonosporales</taxon>
        <taxon>Micromonosporaceae</taxon>
        <taxon>Hamadaea</taxon>
    </lineage>
</organism>
<dbReference type="Gene3D" id="1.10.8.730">
    <property type="match status" value="1"/>
</dbReference>
<dbReference type="EMBL" id="JBHSAY010000006">
    <property type="protein sequence ID" value="MFC4131203.1"/>
    <property type="molecule type" value="Genomic_DNA"/>
</dbReference>
<dbReference type="PANTHER" id="PTHR30121">
    <property type="entry name" value="UNCHARACTERIZED PROTEIN YJGR-RELATED"/>
    <property type="match status" value="1"/>
</dbReference>
<dbReference type="InterPro" id="IPR051162">
    <property type="entry name" value="T4SS_component"/>
</dbReference>
<comment type="caution">
    <text evidence="2">The sequence shown here is derived from an EMBL/GenBank/DDBJ whole genome shotgun (WGS) entry which is preliminary data.</text>
</comment>
<dbReference type="RefSeq" id="WP_372503159.1">
    <property type="nucleotide sequence ID" value="NZ_JAMZDZ010000001.1"/>
</dbReference>
<dbReference type="SUPFAM" id="SSF52540">
    <property type="entry name" value="P-loop containing nucleoside triphosphate hydrolases"/>
    <property type="match status" value="1"/>
</dbReference>
<name>A0ABV8LKR7_9ACTN</name>
<dbReference type="Gene3D" id="3.40.50.300">
    <property type="entry name" value="P-loop containing nucleotide triphosphate hydrolases"/>
    <property type="match status" value="1"/>
</dbReference>
<sequence>MIGDDHAATFAITGYPPEVGPGWLAALFTLPQWLDVAVHIEPIPAPVAADFLRRQRARLESSRRLDADSGKLGDPQVDAVAADAAGLADRVARGASRLTRTGIYLTVHAHTETQLAEATTQLLSTASSMLLDLRPVTWRQLQGWTATLPLGVDPIGMRRVFDTDSLAAAFPLAASDLPAPLPGDPPTIGGQLYGLTAGGTGITWWDRWSAANHNQVVLARSGAGKSYLTKLEILRALPQDIGVSVVDPDDEYAALAAQVGGTTIALGAPEVRFNPLDLPAKIRRPDELDRRIEFLHTLLDVMLAGRTGTGLTADEHTVVDKAAIACYRKAGITADPATWDRSAPLLADLADVLRASSDTGKRLADRLHPWTHGSHSALFAGPTTTRPDGQLTVWSLRHLADEVRPVGMLLALDAIDTLIDTASGDGMLHRRLVIVDEAWVLMRDGEGAKFLLKMAKTARKRGAGLTVVTQDTADLLASELGMAVVNNSATQILLQQSAQAIDIVADRFALTAGEARALLTADRGTALLVCGVSRTLFQVVASTTEDSVARTGLSALSR</sequence>
<gene>
    <name evidence="2" type="ORF">ACFOZ4_11365</name>
</gene>
<keyword evidence="3" id="KW-1185">Reference proteome</keyword>
<protein>
    <submittedName>
        <fullName evidence="2">VirB4 family type IV secretion system protein</fullName>
    </submittedName>
</protein>
<evidence type="ECO:0000259" key="1">
    <source>
        <dbReference type="Pfam" id="PF19044"/>
    </source>
</evidence>
<evidence type="ECO:0000313" key="3">
    <source>
        <dbReference type="Proteomes" id="UP001595816"/>
    </source>
</evidence>
<accession>A0ABV8LKR7</accession>
<feature type="domain" description="TraG P-loop" evidence="1">
    <location>
        <begin position="430"/>
        <end position="521"/>
    </location>
</feature>
<dbReference type="PANTHER" id="PTHR30121:SF6">
    <property type="entry name" value="SLR6007 PROTEIN"/>
    <property type="match status" value="1"/>
</dbReference>
<proteinExistence type="predicted"/>
<reference evidence="3" key="1">
    <citation type="journal article" date="2019" name="Int. J. Syst. Evol. Microbiol.">
        <title>The Global Catalogue of Microorganisms (GCM) 10K type strain sequencing project: providing services to taxonomists for standard genome sequencing and annotation.</title>
        <authorList>
            <consortium name="The Broad Institute Genomics Platform"/>
            <consortium name="The Broad Institute Genome Sequencing Center for Infectious Disease"/>
            <person name="Wu L."/>
            <person name="Ma J."/>
        </authorList>
    </citation>
    <scope>NUCLEOTIDE SEQUENCE [LARGE SCALE GENOMIC DNA]</scope>
    <source>
        <strain evidence="3">CGMCC 4.7289</strain>
    </source>
</reference>
<dbReference type="Proteomes" id="UP001595816">
    <property type="component" value="Unassembled WGS sequence"/>
</dbReference>
<dbReference type="CDD" id="cd01127">
    <property type="entry name" value="TrwB_TraG_TraD_VirD4"/>
    <property type="match status" value="1"/>
</dbReference>
<dbReference type="InterPro" id="IPR043964">
    <property type="entry name" value="P-loop_TraG"/>
</dbReference>
<dbReference type="Pfam" id="PF19044">
    <property type="entry name" value="P-loop_TraG"/>
    <property type="match status" value="1"/>
</dbReference>
<evidence type="ECO:0000313" key="2">
    <source>
        <dbReference type="EMBL" id="MFC4131203.1"/>
    </source>
</evidence>
<dbReference type="InterPro" id="IPR027417">
    <property type="entry name" value="P-loop_NTPase"/>
</dbReference>